<evidence type="ECO:0000256" key="2">
    <source>
        <dbReference type="SAM" id="MobiDB-lite"/>
    </source>
</evidence>
<keyword evidence="1" id="KW-0378">Hydrolase</keyword>
<dbReference type="SUPFAM" id="SSF63817">
    <property type="entry name" value="Sortase"/>
    <property type="match status" value="1"/>
</dbReference>
<feature type="transmembrane region" description="Helical" evidence="3">
    <location>
        <begin position="12"/>
        <end position="35"/>
    </location>
</feature>
<keyword evidence="3" id="KW-0472">Membrane</keyword>
<feature type="region of interest" description="Disordered" evidence="2">
    <location>
        <begin position="39"/>
        <end position="93"/>
    </location>
</feature>
<dbReference type="AlphaFoldDB" id="A0A6J4N048"/>
<evidence type="ECO:0000256" key="3">
    <source>
        <dbReference type="SAM" id="Phobius"/>
    </source>
</evidence>
<accession>A0A6J4N048</accession>
<evidence type="ECO:0000256" key="1">
    <source>
        <dbReference type="ARBA" id="ARBA00022801"/>
    </source>
</evidence>
<organism evidence="4">
    <name type="scientific">uncultured Propionibacteriaceae bacterium</name>
    <dbReference type="NCBI Taxonomy" id="257457"/>
    <lineage>
        <taxon>Bacteria</taxon>
        <taxon>Bacillati</taxon>
        <taxon>Actinomycetota</taxon>
        <taxon>Actinomycetes</taxon>
        <taxon>Propionibacteriales</taxon>
        <taxon>Propionibacteriaceae</taxon>
        <taxon>environmental samples</taxon>
    </lineage>
</organism>
<keyword evidence="3" id="KW-0812">Transmembrane</keyword>
<reference evidence="4" key="1">
    <citation type="submission" date="2020-02" db="EMBL/GenBank/DDBJ databases">
        <authorList>
            <person name="Meier V. D."/>
        </authorList>
    </citation>
    <scope>NUCLEOTIDE SEQUENCE</scope>
    <source>
        <strain evidence="4">AVDCRST_MAG75</strain>
    </source>
</reference>
<proteinExistence type="predicted"/>
<feature type="compositionally biased region" description="Low complexity" evidence="2">
    <location>
        <begin position="45"/>
        <end position="64"/>
    </location>
</feature>
<dbReference type="InterPro" id="IPR005754">
    <property type="entry name" value="Sortase"/>
</dbReference>
<dbReference type="GO" id="GO:0016787">
    <property type="term" value="F:hydrolase activity"/>
    <property type="evidence" value="ECO:0007669"/>
    <property type="project" value="UniProtKB-KW"/>
</dbReference>
<keyword evidence="3" id="KW-1133">Transmembrane helix</keyword>
<dbReference type="InterPro" id="IPR042001">
    <property type="entry name" value="Sortase_F"/>
</dbReference>
<dbReference type="CDD" id="cd05829">
    <property type="entry name" value="Sortase_F"/>
    <property type="match status" value="1"/>
</dbReference>
<sequence>MNETTQGGGRRGTLSAAAVAVVLLLVGVIAVVAGIRGSGGPPQPVTAAQPQQSITATPTPTPKATPKRPKSTTTASSKPQKEPPAADIGPFLPASRPTGLNIPSIGVRSSNFVDLEVAKDGTLEVPGSADEVGFYTAGPTPGQLGPAVLGAHVDSKKGPGIFYNLGALKPGAKIYVEREDKSRTTFVVDKVAVYPKDQFPTEEVYHSDFTKSEIRLVTCGGTFDRVRHYLDNVIVFAHLTDAA</sequence>
<dbReference type="Gene3D" id="2.40.260.10">
    <property type="entry name" value="Sortase"/>
    <property type="match status" value="1"/>
</dbReference>
<dbReference type="Pfam" id="PF04203">
    <property type="entry name" value="Sortase"/>
    <property type="match status" value="1"/>
</dbReference>
<dbReference type="InterPro" id="IPR023365">
    <property type="entry name" value="Sortase_dom-sf"/>
</dbReference>
<protein>
    <submittedName>
        <fullName evidence="4">Putative secreted protein</fullName>
    </submittedName>
</protein>
<dbReference type="EMBL" id="CADCUO010000020">
    <property type="protein sequence ID" value="CAA9373638.1"/>
    <property type="molecule type" value="Genomic_DNA"/>
</dbReference>
<name>A0A6J4N048_9ACTN</name>
<gene>
    <name evidence="4" type="ORF">AVDCRST_MAG75-325</name>
</gene>
<evidence type="ECO:0000313" key="4">
    <source>
        <dbReference type="EMBL" id="CAA9373638.1"/>
    </source>
</evidence>
<dbReference type="NCBIfam" id="NF033748">
    <property type="entry name" value="class_F_sortase"/>
    <property type="match status" value="1"/>
</dbReference>